<evidence type="ECO:0000313" key="2">
    <source>
        <dbReference type="EMBL" id="KAK4428928.1"/>
    </source>
</evidence>
<accession>A0AAE2CNQ2</accession>
<feature type="compositionally biased region" description="Low complexity" evidence="1">
    <location>
        <begin position="44"/>
        <end position="57"/>
    </location>
</feature>
<evidence type="ECO:0000256" key="1">
    <source>
        <dbReference type="SAM" id="MobiDB-lite"/>
    </source>
</evidence>
<keyword evidence="3" id="KW-1185">Reference proteome</keyword>
<dbReference type="EMBL" id="JACGWO010000004">
    <property type="protein sequence ID" value="KAK4428928.1"/>
    <property type="molecule type" value="Genomic_DNA"/>
</dbReference>
<protein>
    <submittedName>
        <fullName evidence="2">Uncharacterized protein</fullName>
    </submittedName>
</protein>
<gene>
    <name evidence="2" type="ORF">Salat_1192800</name>
</gene>
<dbReference type="AlphaFoldDB" id="A0AAE2CNQ2"/>
<reference evidence="2" key="1">
    <citation type="submission" date="2020-06" db="EMBL/GenBank/DDBJ databases">
        <authorList>
            <person name="Li T."/>
            <person name="Hu X."/>
            <person name="Zhang T."/>
            <person name="Song X."/>
            <person name="Zhang H."/>
            <person name="Dai N."/>
            <person name="Sheng W."/>
            <person name="Hou X."/>
            <person name="Wei L."/>
        </authorList>
    </citation>
    <scope>NUCLEOTIDE SEQUENCE</scope>
    <source>
        <strain evidence="2">3651</strain>
        <tissue evidence="2">Leaf</tissue>
    </source>
</reference>
<reference evidence="2" key="2">
    <citation type="journal article" date="2024" name="Plant">
        <title>Genomic evolution and insights into agronomic trait innovations of Sesamum species.</title>
        <authorList>
            <person name="Miao H."/>
            <person name="Wang L."/>
            <person name="Qu L."/>
            <person name="Liu H."/>
            <person name="Sun Y."/>
            <person name="Le M."/>
            <person name="Wang Q."/>
            <person name="Wei S."/>
            <person name="Zheng Y."/>
            <person name="Lin W."/>
            <person name="Duan Y."/>
            <person name="Cao H."/>
            <person name="Xiong S."/>
            <person name="Wang X."/>
            <person name="Wei L."/>
            <person name="Li C."/>
            <person name="Ma Q."/>
            <person name="Ju M."/>
            <person name="Zhao R."/>
            <person name="Li G."/>
            <person name="Mu C."/>
            <person name="Tian Q."/>
            <person name="Mei H."/>
            <person name="Zhang T."/>
            <person name="Gao T."/>
            <person name="Zhang H."/>
        </authorList>
    </citation>
    <scope>NUCLEOTIDE SEQUENCE</scope>
    <source>
        <strain evidence="2">3651</strain>
    </source>
</reference>
<comment type="caution">
    <text evidence="2">The sequence shown here is derived from an EMBL/GenBank/DDBJ whole genome shotgun (WGS) entry which is preliminary data.</text>
</comment>
<proteinExistence type="predicted"/>
<sequence>MVIYLHALPCSHSFRPLGAAISPLTYCSAAVLVRRNSGSTLSALPGRRPSQPLRLPLRFPPQPLSASSDLVRPLESAGSSMPFPSNAVSALLRFGSAPPQWYLRLTPLRGPSPPLPPPPCSPQGVCMVI</sequence>
<evidence type="ECO:0000313" key="3">
    <source>
        <dbReference type="Proteomes" id="UP001293254"/>
    </source>
</evidence>
<name>A0AAE2CNQ2_9LAMI</name>
<organism evidence="2 3">
    <name type="scientific">Sesamum alatum</name>
    <dbReference type="NCBI Taxonomy" id="300844"/>
    <lineage>
        <taxon>Eukaryota</taxon>
        <taxon>Viridiplantae</taxon>
        <taxon>Streptophyta</taxon>
        <taxon>Embryophyta</taxon>
        <taxon>Tracheophyta</taxon>
        <taxon>Spermatophyta</taxon>
        <taxon>Magnoliopsida</taxon>
        <taxon>eudicotyledons</taxon>
        <taxon>Gunneridae</taxon>
        <taxon>Pentapetalae</taxon>
        <taxon>asterids</taxon>
        <taxon>lamiids</taxon>
        <taxon>Lamiales</taxon>
        <taxon>Pedaliaceae</taxon>
        <taxon>Sesamum</taxon>
    </lineage>
</organism>
<dbReference type="Proteomes" id="UP001293254">
    <property type="component" value="Unassembled WGS sequence"/>
</dbReference>
<feature type="region of interest" description="Disordered" evidence="1">
    <location>
        <begin position="40"/>
        <end position="61"/>
    </location>
</feature>